<evidence type="ECO:0000256" key="1">
    <source>
        <dbReference type="SAM" id="MobiDB-lite"/>
    </source>
</evidence>
<evidence type="ECO:0000313" key="4">
    <source>
        <dbReference type="Proteomes" id="UP000182658"/>
    </source>
</evidence>
<sequence length="520" mass="58421">MALSLDTVITVASLVRGAVELYNRIDDWPDQMKKLGRRMKNLNVYLTELEEIVAKKANNAFVRLFSKQKEHLGLLLQDIRKDTESIKALFHKWENDIGPLGFQFRFKTITQAYFALGSSSDKIAALIEDVNEHLQGIRDYLTLMGFKAAVLIGERQNANLAPAPVLGKPGKAPVGEKKDDKNKRKPSPSPSPAPPRRDFKIVFVDPGNVARSVVAEALAKLMREWTKVSNGDWRIRTIHSAGVLVKDRTDVPEIESLRREVAGSQSPGRLALEAVFDNKNFDFPAKKDIHISMLRKRSNGIKKDMFKVYDFILVFSSRDHESMLKVKSALIEKDGAKEVTATGKGRILHLGSYLTLDGIPREIDDPSKTSKAPVTRADWNWKAAQIKLAIKEFLKQEMQWKQPPQKAAERQLDTVVLLKQDAKWSQQPPKVEEKKVPDKKDAEKKEEKKKADHKKDAVPDGAAGKTEGKKGQKNEVQKTAEVKGDASKHVEKKPAEKKSDGKKLAEKKPPEKKEAKLQAK</sequence>
<protein>
    <recommendedName>
        <fullName evidence="2">Phosphotyrosine protein phosphatase I domain-containing protein</fullName>
    </recommendedName>
</protein>
<feature type="region of interest" description="Disordered" evidence="1">
    <location>
        <begin position="420"/>
        <end position="520"/>
    </location>
</feature>
<dbReference type="SMART" id="SM00226">
    <property type="entry name" value="LMWPc"/>
    <property type="match status" value="1"/>
</dbReference>
<dbReference type="EMBL" id="KV875098">
    <property type="protein sequence ID" value="OIW28757.1"/>
    <property type="molecule type" value="Genomic_DNA"/>
</dbReference>
<feature type="compositionally biased region" description="Basic and acidic residues" evidence="1">
    <location>
        <begin position="430"/>
        <end position="458"/>
    </location>
</feature>
<dbReference type="InParanoid" id="A0A1J7IN00"/>
<dbReference type="OrthoDB" id="3902577at2759"/>
<dbReference type="SUPFAM" id="SSF52788">
    <property type="entry name" value="Phosphotyrosine protein phosphatases I"/>
    <property type="match status" value="1"/>
</dbReference>
<evidence type="ECO:0000313" key="3">
    <source>
        <dbReference type="EMBL" id="OIW28757.1"/>
    </source>
</evidence>
<dbReference type="InterPro" id="IPR023485">
    <property type="entry name" value="Ptyr_pPase"/>
</dbReference>
<dbReference type="Gene3D" id="3.40.50.2300">
    <property type="match status" value="1"/>
</dbReference>
<feature type="compositionally biased region" description="Basic and acidic residues" evidence="1">
    <location>
        <begin position="466"/>
        <end position="520"/>
    </location>
</feature>
<dbReference type="Proteomes" id="UP000182658">
    <property type="component" value="Unassembled WGS sequence"/>
</dbReference>
<reference evidence="3 4" key="1">
    <citation type="submission" date="2016-10" db="EMBL/GenBank/DDBJ databases">
        <title>Draft genome sequence of Coniochaeta ligniaria NRRL30616, a lignocellulolytic fungus for bioabatement of inhibitors in plant biomass hydrolysates.</title>
        <authorList>
            <consortium name="DOE Joint Genome Institute"/>
            <person name="Jimenez D.J."/>
            <person name="Hector R.E."/>
            <person name="Riley R."/>
            <person name="Sun H."/>
            <person name="Grigoriev I.V."/>
            <person name="Van Elsas J.D."/>
            <person name="Nichols N.N."/>
        </authorList>
    </citation>
    <scope>NUCLEOTIDE SEQUENCE [LARGE SCALE GENOMIC DNA]</scope>
    <source>
        <strain evidence="3 4">NRRL 30616</strain>
    </source>
</reference>
<accession>A0A1J7IN00</accession>
<keyword evidence="4" id="KW-1185">Reference proteome</keyword>
<organism evidence="3 4">
    <name type="scientific">Coniochaeta ligniaria NRRL 30616</name>
    <dbReference type="NCBI Taxonomy" id="1408157"/>
    <lineage>
        <taxon>Eukaryota</taxon>
        <taxon>Fungi</taxon>
        <taxon>Dikarya</taxon>
        <taxon>Ascomycota</taxon>
        <taxon>Pezizomycotina</taxon>
        <taxon>Sordariomycetes</taxon>
        <taxon>Sordariomycetidae</taxon>
        <taxon>Coniochaetales</taxon>
        <taxon>Coniochaetaceae</taxon>
        <taxon>Coniochaeta</taxon>
    </lineage>
</organism>
<name>A0A1J7IN00_9PEZI</name>
<feature type="domain" description="Phosphotyrosine protein phosphatase I" evidence="2">
    <location>
        <begin position="199"/>
        <end position="396"/>
    </location>
</feature>
<evidence type="ECO:0000259" key="2">
    <source>
        <dbReference type="SMART" id="SM00226"/>
    </source>
</evidence>
<dbReference type="InterPro" id="IPR036196">
    <property type="entry name" value="Ptyr_pPase_sf"/>
</dbReference>
<gene>
    <name evidence="3" type="ORF">CONLIGDRAFT_577951</name>
</gene>
<feature type="region of interest" description="Disordered" evidence="1">
    <location>
        <begin position="162"/>
        <end position="198"/>
    </location>
</feature>
<proteinExistence type="predicted"/>
<dbReference type="AlphaFoldDB" id="A0A1J7IN00"/>